<organism evidence="1 2">
    <name type="scientific">Gossypium raimondii</name>
    <name type="common">Peruvian cotton</name>
    <name type="synonym">Gossypium klotzschianum subsp. raimondii</name>
    <dbReference type="NCBI Taxonomy" id="29730"/>
    <lineage>
        <taxon>Eukaryota</taxon>
        <taxon>Viridiplantae</taxon>
        <taxon>Streptophyta</taxon>
        <taxon>Embryophyta</taxon>
        <taxon>Tracheophyta</taxon>
        <taxon>Spermatophyta</taxon>
        <taxon>Magnoliopsida</taxon>
        <taxon>eudicotyledons</taxon>
        <taxon>Gunneridae</taxon>
        <taxon>Pentapetalae</taxon>
        <taxon>rosids</taxon>
        <taxon>malvids</taxon>
        <taxon>Malvales</taxon>
        <taxon>Malvaceae</taxon>
        <taxon>Malvoideae</taxon>
        <taxon>Gossypium</taxon>
    </lineage>
</organism>
<evidence type="ECO:0000313" key="1">
    <source>
        <dbReference type="EMBL" id="MBA0578004.1"/>
    </source>
</evidence>
<reference evidence="1 2" key="1">
    <citation type="journal article" date="2019" name="Genome Biol. Evol.">
        <title>Insights into the evolution of the New World diploid cottons (Gossypium, subgenus Houzingenia) based on genome sequencing.</title>
        <authorList>
            <person name="Grover C.E."/>
            <person name="Arick M.A. 2nd"/>
            <person name="Thrash A."/>
            <person name="Conover J.L."/>
            <person name="Sanders W.S."/>
            <person name="Peterson D.G."/>
            <person name="Frelichowski J.E."/>
            <person name="Scheffler J.A."/>
            <person name="Scheffler B.E."/>
            <person name="Wendel J.F."/>
        </authorList>
    </citation>
    <scope>NUCLEOTIDE SEQUENCE [LARGE SCALE GENOMIC DNA]</scope>
    <source>
        <strain evidence="1">8</strain>
        <tissue evidence="1">Leaf</tissue>
    </source>
</reference>
<dbReference type="AlphaFoldDB" id="A0A7J8NMH4"/>
<comment type="caution">
    <text evidence="1">The sequence shown here is derived from an EMBL/GenBank/DDBJ whole genome shotgun (WGS) entry which is preliminary data.</text>
</comment>
<gene>
    <name evidence="1" type="ORF">Gorai_020308</name>
</gene>
<proteinExistence type="predicted"/>
<dbReference type="Proteomes" id="UP000593578">
    <property type="component" value="Unassembled WGS sequence"/>
</dbReference>
<accession>A0A7J8NMH4</accession>
<dbReference type="EMBL" id="JABEZZ010000001">
    <property type="protein sequence ID" value="MBA0578004.1"/>
    <property type="molecule type" value="Genomic_DNA"/>
</dbReference>
<protein>
    <submittedName>
        <fullName evidence="1">Uncharacterized protein</fullName>
    </submittedName>
</protein>
<evidence type="ECO:0000313" key="2">
    <source>
        <dbReference type="Proteomes" id="UP000593578"/>
    </source>
</evidence>
<name>A0A7J8NMH4_GOSRA</name>
<sequence>MLTRPKPCLHQQKMQIS</sequence>